<dbReference type="PANTHER" id="PTHR10900:SF77">
    <property type="entry name" value="FI19380P1"/>
    <property type="match status" value="1"/>
</dbReference>
<proteinExistence type="predicted"/>
<feature type="non-terminal residue" evidence="3">
    <location>
        <position position="1"/>
    </location>
</feature>
<evidence type="ECO:0000313" key="4">
    <source>
        <dbReference type="Proteomes" id="UP000663862"/>
    </source>
</evidence>
<dbReference type="PANTHER" id="PTHR10900">
    <property type="entry name" value="PERIOSTIN-RELATED"/>
    <property type="match status" value="1"/>
</dbReference>
<dbReference type="InterPro" id="IPR000782">
    <property type="entry name" value="FAS1_domain"/>
</dbReference>
<dbReference type="Proteomes" id="UP000663869">
    <property type="component" value="Unassembled WGS sequence"/>
</dbReference>
<evidence type="ECO:0000259" key="1">
    <source>
        <dbReference type="PROSITE" id="PS50213"/>
    </source>
</evidence>
<dbReference type="SUPFAM" id="SSF82153">
    <property type="entry name" value="FAS1 domain"/>
    <property type="match status" value="3"/>
</dbReference>
<feature type="domain" description="FAS1" evidence="1">
    <location>
        <begin position="242"/>
        <end position="290"/>
    </location>
</feature>
<dbReference type="GO" id="GO:0005615">
    <property type="term" value="C:extracellular space"/>
    <property type="evidence" value="ECO:0007669"/>
    <property type="project" value="TreeGrafter"/>
</dbReference>
<reference evidence="3" key="1">
    <citation type="submission" date="2021-02" db="EMBL/GenBank/DDBJ databases">
        <authorList>
            <person name="Nowell W R."/>
        </authorList>
    </citation>
    <scope>NUCLEOTIDE SEQUENCE</scope>
</reference>
<dbReference type="AlphaFoldDB" id="A0A821IPT9"/>
<dbReference type="Proteomes" id="UP000663862">
    <property type="component" value="Unassembled WGS sequence"/>
</dbReference>
<feature type="domain" description="FAS1" evidence="1">
    <location>
        <begin position="105"/>
        <end position="240"/>
    </location>
</feature>
<accession>A0A821IPT9</accession>
<organism evidence="3 4">
    <name type="scientific">Rotaria socialis</name>
    <dbReference type="NCBI Taxonomy" id="392032"/>
    <lineage>
        <taxon>Eukaryota</taxon>
        <taxon>Metazoa</taxon>
        <taxon>Spiralia</taxon>
        <taxon>Gnathifera</taxon>
        <taxon>Rotifera</taxon>
        <taxon>Eurotatoria</taxon>
        <taxon>Bdelloidea</taxon>
        <taxon>Philodinida</taxon>
        <taxon>Philodinidae</taxon>
        <taxon>Rotaria</taxon>
    </lineage>
</organism>
<dbReference type="SMART" id="SM00554">
    <property type="entry name" value="FAS1"/>
    <property type="match status" value="2"/>
</dbReference>
<comment type="caution">
    <text evidence="3">The sequence shown here is derived from an EMBL/GenBank/DDBJ whole genome shotgun (WGS) entry which is preliminary data.</text>
</comment>
<protein>
    <recommendedName>
        <fullName evidence="1">FAS1 domain-containing protein</fullName>
    </recommendedName>
</protein>
<evidence type="ECO:0000313" key="2">
    <source>
        <dbReference type="EMBL" id="CAF3422693.1"/>
    </source>
</evidence>
<dbReference type="InterPro" id="IPR050904">
    <property type="entry name" value="Adhesion/Biosynth-related"/>
</dbReference>
<feature type="domain" description="FAS1" evidence="1">
    <location>
        <begin position="1"/>
        <end position="102"/>
    </location>
</feature>
<dbReference type="PROSITE" id="PS50213">
    <property type="entry name" value="FAS1"/>
    <property type="match status" value="3"/>
</dbReference>
<gene>
    <name evidence="2" type="ORF">FME351_LOCUS11065</name>
    <name evidence="3" type="ORF">TSG867_LOCUS33432</name>
</gene>
<name>A0A821IPT9_9BILA</name>
<dbReference type="Gene3D" id="2.30.180.10">
    <property type="entry name" value="FAS1 domain"/>
    <property type="match status" value="3"/>
</dbReference>
<dbReference type="EMBL" id="CAJNYU010001240">
    <property type="protein sequence ID" value="CAF3422693.1"/>
    <property type="molecule type" value="Genomic_DNA"/>
</dbReference>
<dbReference type="Pfam" id="PF02469">
    <property type="entry name" value="Fasciclin"/>
    <property type="match status" value="3"/>
</dbReference>
<feature type="non-terminal residue" evidence="3">
    <location>
        <position position="290"/>
    </location>
</feature>
<dbReference type="EMBL" id="CAJOBQ010010148">
    <property type="protein sequence ID" value="CAF4703532.1"/>
    <property type="molecule type" value="Genomic_DNA"/>
</dbReference>
<sequence>PFTVFAPNDAAFNKLPDGVVADLVKPENKATLSKILQYHVTAQNLTSTAILAMALPINLTMLTSSNTIVSKNGANLKVNDGVVVKPDVYATNGIIHVLDSVILPALDIVETAVTNGAFKTLVTAIRAAGLEATLKGTGPFTVFAPTDAAFNKLPPGTVADLLKPENKDKLVRILQYHVLGGRVSSADINGMTLPVQVNTVANVQVIVDKNGNAIKVNGATVTTIDVSNTNGLIHVIDQVLLPPTDIVQTATDQKFTTLVTAITAADLVTALKGTGPLTVFAPTDAAFKKL</sequence>
<dbReference type="InterPro" id="IPR036378">
    <property type="entry name" value="FAS1_dom_sf"/>
</dbReference>
<evidence type="ECO:0000313" key="3">
    <source>
        <dbReference type="EMBL" id="CAF4703532.1"/>
    </source>
</evidence>
<dbReference type="FunFam" id="2.30.180.10:FF:000014">
    <property type="entry name" value="Stabilin 1"/>
    <property type="match status" value="1"/>
</dbReference>